<dbReference type="GO" id="GO:0004497">
    <property type="term" value="F:monooxygenase activity"/>
    <property type="evidence" value="ECO:0007669"/>
    <property type="project" value="UniProtKB-KW"/>
</dbReference>
<evidence type="ECO:0000256" key="7">
    <source>
        <dbReference type="ARBA" id="ARBA00023002"/>
    </source>
</evidence>
<evidence type="ECO:0000256" key="4">
    <source>
        <dbReference type="ARBA" id="ARBA00022723"/>
    </source>
</evidence>
<gene>
    <name evidence="19" type="ORF">J3R30DRAFT_3296892</name>
</gene>
<dbReference type="CDD" id="cd21175">
    <property type="entry name" value="LPMO_AA9"/>
    <property type="match status" value="1"/>
</dbReference>
<dbReference type="InterPro" id="IPR005103">
    <property type="entry name" value="AA9_LPMO"/>
</dbReference>
<sequence length="374" mass="38546">MYYSLVAAACLIASASAHATFQDLWINGVDAGSSCVRLPLSNNPVTDVTSDDLTCNVTPTPSSGVCPVLPGDQVTVEMHQQPGDRSCADEAIGGDHYGPINIYLAAVDDATTADGPSASWFKISEIGLPSDNPDYWGTEVLNDNCGHYTFTIPPDIKPGNYLLRAEVIALHVASSVGGAQFYMSCYQINIGGTGTASPAGVSIPGVYIDLSIHDPFLGILINIYQQLDTYDIPGPTPYGTTSPTVASAPWPTTATWNTALQPSTVPTVVPTSIPGGVPSSSSGNSGTTAPISTPTSVAPSTTITPTTSAPTSTSGAASGAYAQCGGIGWTGPSACVAGFSCVVTNACEYFLPFKLTVFLISDMFGIDYSQCVPS</sequence>
<dbReference type="Gene3D" id="2.70.50.70">
    <property type="match status" value="1"/>
</dbReference>
<keyword evidence="12 15" id="KW-0624">Polysaccharide degradation</keyword>
<comment type="similarity">
    <text evidence="13">Belongs to the polysaccharide monooxygenase AA9 family.</text>
</comment>
<dbReference type="OrthoDB" id="3238762at2759"/>
<evidence type="ECO:0000256" key="3">
    <source>
        <dbReference type="ARBA" id="ARBA00022525"/>
    </source>
</evidence>
<feature type="signal peptide" evidence="17">
    <location>
        <begin position="1"/>
        <end position="17"/>
    </location>
</feature>
<evidence type="ECO:0000313" key="20">
    <source>
        <dbReference type="Proteomes" id="UP001150266"/>
    </source>
</evidence>
<keyword evidence="11 15" id="KW-0119">Carbohydrate metabolism</keyword>
<reference evidence="19" key="1">
    <citation type="submission" date="2022-08" db="EMBL/GenBank/DDBJ databases">
        <title>A Global Phylogenomic Analysis of the Shiitake Genus Lentinula.</title>
        <authorList>
            <consortium name="DOE Joint Genome Institute"/>
            <person name="Sierra-Patev S."/>
            <person name="Min B."/>
            <person name="Naranjo-Ortiz M."/>
            <person name="Looney B."/>
            <person name="Konkel Z."/>
            <person name="Slot J.C."/>
            <person name="Sakamoto Y."/>
            <person name="Steenwyk J.L."/>
            <person name="Rokas A."/>
            <person name="Carro J."/>
            <person name="Camarero S."/>
            <person name="Ferreira P."/>
            <person name="Molpeceres G."/>
            <person name="Ruiz-Duenas F.J."/>
            <person name="Serrano A."/>
            <person name="Henrissat B."/>
            <person name="Drula E."/>
            <person name="Hughes K.W."/>
            <person name="Mata J.L."/>
            <person name="Ishikawa N.K."/>
            <person name="Vargas-Isla R."/>
            <person name="Ushijima S."/>
            <person name="Smith C.A."/>
            <person name="Ahrendt S."/>
            <person name="Andreopoulos W."/>
            <person name="He G."/>
            <person name="Labutti K."/>
            <person name="Lipzen A."/>
            <person name="Ng V."/>
            <person name="Riley R."/>
            <person name="Sandor L."/>
            <person name="Barry K."/>
            <person name="Martinez A.T."/>
            <person name="Xiao Y."/>
            <person name="Gibbons J.G."/>
            <person name="Terashima K."/>
            <person name="Grigoriev I.V."/>
            <person name="Hibbett D.S."/>
        </authorList>
    </citation>
    <scope>NUCLEOTIDE SEQUENCE</scope>
    <source>
        <strain evidence="19">JLM2183</strain>
    </source>
</reference>
<evidence type="ECO:0000256" key="2">
    <source>
        <dbReference type="ARBA" id="ARBA00004613"/>
    </source>
</evidence>
<keyword evidence="4" id="KW-0479">Metal-binding</keyword>
<evidence type="ECO:0000256" key="8">
    <source>
        <dbReference type="ARBA" id="ARBA00023008"/>
    </source>
</evidence>
<dbReference type="InterPro" id="IPR000254">
    <property type="entry name" value="CBD"/>
</dbReference>
<feature type="domain" description="CBM1" evidence="18">
    <location>
        <begin position="316"/>
        <end position="372"/>
    </location>
</feature>
<dbReference type="GO" id="GO:0005576">
    <property type="term" value="C:extracellular region"/>
    <property type="evidence" value="ECO:0007669"/>
    <property type="project" value="UniProtKB-SubCell"/>
</dbReference>
<evidence type="ECO:0000256" key="1">
    <source>
        <dbReference type="ARBA" id="ARBA00001973"/>
    </source>
</evidence>
<evidence type="ECO:0000256" key="9">
    <source>
        <dbReference type="ARBA" id="ARBA00023033"/>
    </source>
</evidence>
<dbReference type="Pfam" id="PF00734">
    <property type="entry name" value="CBM_1"/>
    <property type="match status" value="1"/>
</dbReference>
<evidence type="ECO:0000256" key="12">
    <source>
        <dbReference type="ARBA" id="ARBA00023326"/>
    </source>
</evidence>
<evidence type="ECO:0000256" key="13">
    <source>
        <dbReference type="ARBA" id="ARBA00044502"/>
    </source>
</evidence>
<dbReference type="GO" id="GO:0046872">
    <property type="term" value="F:metal ion binding"/>
    <property type="evidence" value="ECO:0007669"/>
    <property type="project" value="UniProtKB-KW"/>
</dbReference>
<dbReference type="PROSITE" id="PS51164">
    <property type="entry name" value="CBM1_2"/>
    <property type="match status" value="1"/>
</dbReference>
<keyword evidence="7" id="KW-0560">Oxidoreductase</keyword>
<evidence type="ECO:0000256" key="5">
    <source>
        <dbReference type="ARBA" id="ARBA00022729"/>
    </source>
</evidence>
<dbReference type="SUPFAM" id="SSF57180">
    <property type="entry name" value="Cellulose-binding domain"/>
    <property type="match status" value="1"/>
</dbReference>
<name>A0A9W9A595_9AGAR</name>
<keyword evidence="10 15" id="KW-1015">Disulfide bond</keyword>
<keyword evidence="9" id="KW-0503">Monooxygenase</keyword>
<dbReference type="GO" id="GO:0030248">
    <property type="term" value="F:cellulose binding"/>
    <property type="evidence" value="ECO:0007669"/>
    <property type="project" value="UniProtKB-UniRule"/>
</dbReference>
<evidence type="ECO:0000256" key="15">
    <source>
        <dbReference type="RuleBase" id="RU368122"/>
    </source>
</evidence>
<comment type="subcellular location">
    <subcellularLocation>
        <location evidence="2 15">Secreted</location>
    </subcellularLocation>
</comment>
<evidence type="ECO:0000259" key="18">
    <source>
        <dbReference type="PROSITE" id="PS51164"/>
    </source>
</evidence>
<evidence type="ECO:0000313" key="19">
    <source>
        <dbReference type="EMBL" id="KAJ4473132.1"/>
    </source>
</evidence>
<keyword evidence="3 15" id="KW-0964">Secreted</keyword>
<dbReference type="Proteomes" id="UP001150266">
    <property type="component" value="Unassembled WGS sequence"/>
</dbReference>
<comment type="cofactor">
    <cofactor evidence="1">
        <name>Cu(2+)</name>
        <dbReference type="ChEBI" id="CHEBI:29036"/>
    </cofactor>
</comment>
<dbReference type="AlphaFoldDB" id="A0A9W9A595"/>
<comment type="domain">
    <text evidence="15">Has a modular structure: an endo-beta-1,4-glucanase catalytic module at the N-terminus, a linker rich in serines and threonines, and a C-terminal carbohydrate-binding module (CBM).</text>
</comment>
<comment type="catalytic activity">
    <reaction evidence="14 15">
        <text>[(1-&gt;4)-beta-D-glucosyl]n+m + reduced acceptor + O2 = 4-dehydro-beta-D-glucosyl-[(1-&gt;4)-beta-D-glucosyl]n-1 + [(1-&gt;4)-beta-D-glucosyl]m + acceptor + H2O.</text>
        <dbReference type="EC" id="1.14.99.56"/>
    </reaction>
</comment>
<comment type="function">
    <text evidence="15">Lytic polysaccharide monooxygenase (LMPO) that depolymerizes crystalline and amorphous polysaccharides via the oxidation of scissile alpha- or beta-(1-4)-glycosidic bonds, yielding C1 and/or C4 oxidation products. Catalysis by LPMOs requires the reduction of the active-site copper from Cu(II) to Cu(I) by a reducing agent and H(2)O(2) or O(2) as a cosubstrate.</text>
</comment>
<dbReference type="Pfam" id="PF03443">
    <property type="entry name" value="AA9"/>
    <property type="match status" value="1"/>
</dbReference>
<dbReference type="InterPro" id="IPR035971">
    <property type="entry name" value="CBD_sf"/>
</dbReference>
<keyword evidence="8" id="KW-0186">Copper</keyword>
<feature type="chain" id="PRO_5040859284" description="AA9 family lytic polysaccharide monooxygenase" evidence="17">
    <location>
        <begin position="18"/>
        <end position="374"/>
    </location>
</feature>
<dbReference type="SMART" id="SM00236">
    <property type="entry name" value="fCBD"/>
    <property type="match status" value="1"/>
</dbReference>
<comment type="caution">
    <text evidence="19">The sequence shown here is derived from an EMBL/GenBank/DDBJ whole genome shotgun (WGS) entry which is preliminary data.</text>
</comment>
<dbReference type="GO" id="GO:0030245">
    <property type="term" value="P:cellulose catabolic process"/>
    <property type="evidence" value="ECO:0007669"/>
    <property type="project" value="UniProtKB-UniRule"/>
</dbReference>
<proteinExistence type="inferred from homology"/>
<dbReference type="EMBL" id="JAOTPV010000018">
    <property type="protein sequence ID" value="KAJ4473132.1"/>
    <property type="molecule type" value="Genomic_DNA"/>
</dbReference>
<organism evidence="19 20">
    <name type="scientific">Lentinula aciculospora</name>
    <dbReference type="NCBI Taxonomy" id="153920"/>
    <lineage>
        <taxon>Eukaryota</taxon>
        <taxon>Fungi</taxon>
        <taxon>Dikarya</taxon>
        <taxon>Basidiomycota</taxon>
        <taxon>Agaricomycotina</taxon>
        <taxon>Agaricomycetes</taxon>
        <taxon>Agaricomycetidae</taxon>
        <taxon>Agaricales</taxon>
        <taxon>Marasmiineae</taxon>
        <taxon>Omphalotaceae</taxon>
        <taxon>Lentinula</taxon>
    </lineage>
</organism>
<dbReference type="PANTHER" id="PTHR33353:SF9">
    <property type="entry name" value="ENDOGLUCANASE II"/>
    <property type="match status" value="1"/>
</dbReference>
<protein>
    <recommendedName>
        <fullName evidence="15">AA9 family lytic polysaccharide monooxygenase</fullName>
        <ecNumber evidence="15">1.14.99.56</ecNumber>
    </recommendedName>
    <alternativeName>
        <fullName evidence="15">Endo-beta-1,4-glucanase</fullName>
    </alternativeName>
    <alternativeName>
        <fullName evidence="15">Glycosyl hydrolase 61 family protein</fullName>
    </alternativeName>
</protein>
<accession>A0A9W9A595</accession>
<evidence type="ECO:0000256" key="6">
    <source>
        <dbReference type="ARBA" id="ARBA00023001"/>
    </source>
</evidence>
<feature type="region of interest" description="Disordered" evidence="16">
    <location>
        <begin position="272"/>
        <end position="314"/>
    </location>
</feature>
<evidence type="ECO:0000256" key="11">
    <source>
        <dbReference type="ARBA" id="ARBA00023277"/>
    </source>
</evidence>
<dbReference type="PANTHER" id="PTHR33353">
    <property type="entry name" value="PUTATIVE (AFU_ORTHOLOGUE AFUA_1G12560)-RELATED"/>
    <property type="match status" value="1"/>
</dbReference>
<evidence type="ECO:0000256" key="16">
    <source>
        <dbReference type="SAM" id="MobiDB-lite"/>
    </source>
</evidence>
<evidence type="ECO:0000256" key="10">
    <source>
        <dbReference type="ARBA" id="ARBA00023157"/>
    </source>
</evidence>
<evidence type="ECO:0000256" key="17">
    <source>
        <dbReference type="SAM" id="SignalP"/>
    </source>
</evidence>
<evidence type="ECO:0000256" key="14">
    <source>
        <dbReference type="ARBA" id="ARBA00045077"/>
    </source>
</evidence>
<dbReference type="EC" id="1.14.99.56" evidence="15"/>
<keyword evidence="5 17" id="KW-0732">Signal</keyword>
<dbReference type="GO" id="GO:0008810">
    <property type="term" value="F:cellulase activity"/>
    <property type="evidence" value="ECO:0007669"/>
    <property type="project" value="UniProtKB-UniRule"/>
</dbReference>
<keyword evidence="6 15" id="KW-0136">Cellulose degradation</keyword>
<dbReference type="InterPro" id="IPR049892">
    <property type="entry name" value="AA9"/>
</dbReference>
<keyword evidence="19" id="KW-0378">Hydrolase</keyword>
<keyword evidence="20" id="KW-1185">Reference proteome</keyword>